<evidence type="ECO:0000313" key="3">
    <source>
        <dbReference type="Proteomes" id="UP001221142"/>
    </source>
</evidence>
<proteinExistence type="predicted"/>
<feature type="compositionally biased region" description="Polar residues" evidence="1">
    <location>
        <begin position="10"/>
        <end position="23"/>
    </location>
</feature>
<feature type="region of interest" description="Disordered" evidence="1">
    <location>
        <begin position="1"/>
        <end position="23"/>
    </location>
</feature>
<accession>A0AAD7BS14</accession>
<dbReference type="Proteomes" id="UP001221142">
    <property type="component" value="Unassembled WGS sequence"/>
</dbReference>
<sequence length="203" mass="22143">MALNPYAQGGWTNQNSSSRISGTVPQPSIFGALPYPNGPGQPSQASRLLTFRLTRYNPTILQSTVVDPNMRPCFSVRTDNPTPGFTVIHNAANQPRAIIEWARHPVVEIRDAVPKSSAAQWLALSADKSYRTMKALNKTFVWAKDGADICLYSAGLGEPEMYARMAREDDEVVLDLTAVAVQIGLLEVCITAAVLLQSGRKID</sequence>
<dbReference type="AlphaFoldDB" id="A0AAD7BS14"/>
<gene>
    <name evidence="2" type="ORF">FB45DRAFT_1029064</name>
</gene>
<reference evidence="2" key="1">
    <citation type="submission" date="2023-03" db="EMBL/GenBank/DDBJ databases">
        <title>Massive genome expansion in bonnet fungi (Mycena s.s.) driven by repeated elements and novel gene families across ecological guilds.</title>
        <authorList>
            <consortium name="Lawrence Berkeley National Laboratory"/>
            <person name="Harder C.B."/>
            <person name="Miyauchi S."/>
            <person name="Viragh M."/>
            <person name="Kuo A."/>
            <person name="Thoen E."/>
            <person name="Andreopoulos B."/>
            <person name="Lu D."/>
            <person name="Skrede I."/>
            <person name="Drula E."/>
            <person name="Henrissat B."/>
            <person name="Morin E."/>
            <person name="Kohler A."/>
            <person name="Barry K."/>
            <person name="LaButti K."/>
            <person name="Morin E."/>
            <person name="Salamov A."/>
            <person name="Lipzen A."/>
            <person name="Mereny Z."/>
            <person name="Hegedus B."/>
            <person name="Baldrian P."/>
            <person name="Stursova M."/>
            <person name="Weitz H."/>
            <person name="Taylor A."/>
            <person name="Grigoriev I.V."/>
            <person name="Nagy L.G."/>
            <person name="Martin F."/>
            <person name="Kauserud H."/>
        </authorList>
    </citation>
    <scope>NUCLEOTIDE SEQUENCE</scope>
    <source>
        <strain evidence="2">9284</strain>
    </source>
</reference>
<evidence type="ECO:0000256" key="1">
    <source>
        <dbReference type="SAM" id="MobiDB-lite"/>
    </source>
</evidence>
<organism evidence="2 3">
    <name type="scientific">Roridomyces roridus</name>
    <dbReference type="NCBI Taxonomy" id="1738132"/>
    <lineage>
        <taxon>Eukaryota</taxon>
        <taxon>Fungi</taxon>
        <taxon>Dikarya</taxon>
        <taxon>Basidiomycota</taxon>
        <taxon>Agaricomycotina</taxon>
        <taxon>Agaricomycetes</taxon>
        <taxon>Agaricomycetidae</taxon>
        <taxon>Agaricales</taxon>
        <taxon>Marasmiineae</taxon>
        <taxon>Mycenaceae</taxon>
        <taxon>Roridomyces</taxon>
    </lineage>
</organism>
<name>A0AAD7BS14_9AGAR</name>
<protein>
    <submittedName>
        <fullName evidence="2">Uncharacterized protein</fullName>
    </submittedName>
</protein>
<dbReference type="EMBL" id="JARKIF010000010">
    <property type="protein sequence ID" value="KAJ7629010.1"/>
    <property type="molecule type" value="Genomic_DNA"/>
</dbReference>
<keyword evidence="3" id="KW-1185">Reference proteome</keyword>
<evidence type="ECO:0000313" key="2">
    <source>
        <dbReference type="EMBL" id="KAJ7629010.1"/>
    </source>
</evidence>
<comment type="caution">
    <text evidence="2">The sequence shown here is derived from an EMBL/GenBank/DDBJ whole genome shotgun (WGS) entry which is preliminary data.</text>
</comment>